<reference evidence="3 4" key="1">
    <citation type="submission" date="2019-02" db="EMBL/GenBank/DDBJ databases">
        <title>Deep-cultivation of Planctomycetes and their phenomic and genomic characterization uncovers novel biology.</title>
        <authorList>
            <person name="Wiegand S."/>
            <person name="Jogler M."/>
            <person name="Boedeker C."/>
            <person name="Pinto D."/>
            <person name="Vollmers J."/>
            <person name="Rivas-Marin E."/>
            <person name="Kohn T."/>
            <person name="Peeters S.H."/>
            <person name="Heuer A."/>
            <person name="Rast P."/>
            <person name="Oberbeckmann S."/>
            <person name="Bunk B."/>
            <person name="Jeske O."/>
            <person name="Meyerdierks A."/>
            <person name="Storesund J.E."/>
            <person name="Kallscheuer N."/>
            <person name="Luecker S."/>
            <person name="Lage O.M."/>
            <person name="Pohl T."/>
            <person name="Merkel B.J."/>
            <person name="Hornburger P."/>
            <person name="Mueller R.-W."/>
            <person name="Bruemmer F."/>
            <person name="Labrenz M."/>
            <person name="Spormann A.M."/>
            <person name="Op den Camp H."/>
            <person name="Overmann J."/>
            <person name="Amann R."/>
            <person name="Jetten M.S.M."/>
            <person name="Mascher T."/>
            <person name="Medema M.H."/>
            <person name="Devos D.P."/>
            <person name="Kaster A.-K."/>
            <person name="Ovreas L."/>
            <person name="Rohde M."/>
            <person name="Galperin M.Y."/>
            <person name="Jogler C."/>
        </authorList>
    </citation>
    <scope>NUCLEOTIDE SEQUENCE [LARGE SCALE GENOMIC DNA]</scope>
    <source>
        <strain evidence="3 4">V6</strain>
    </source>
</reference>
<dbReference type="PROSITE" id="PS50965">
    <property type="entry name" value="NERD"/>
    <property type="match status" value="1"/>
</dbReference>
<evidence type="ECO:0000313" key="4">
    <source>
        <dbReference type="Proteomes" id="UP000320722"/>
    </source>
</evidence>
<keyword evidence="1" id="KW-0812">Transmembrane</keyword>
<feature type="transmembrane region" description="Helical" evidence="1">
    <location>
        <begin position="81"/>
        <end position="100"/>
    </location>
</feature>
<keyword evidence="1" id="KW-1133">Transmembrane helix</keyword>
<gene>
    <name evidence="3" type="ORF">V6x_56810</name>
</gene>
<name>A0A517WKZ9_9PLAN</name>
<feature type="transmembrane region" description="Helical" evidence="1">
    <location>
        <begin position="112"/>
        <end position="133"/>
    </location>
</feature>
<evidence type="ECO:0000313" key="3">
    <source>
        <dbReference type="EMBL" id="QDU05937.1"/>
    </source>
</evidence>
<organism evidence="3 4">
    <name type="scientific">Gimesia chilikensis</name>
    <dbReference type="NCBI Taxonomy" id="2605989"/>
    <lineage>
        <taxon>Bacteria</taxon>
        <taxon>Pseudomonadati</taxon>
        <taxon>Planctomycetota</taxon>
        <taxon>Planctomycetia</taxon>
        <taxon>Planctomycetales</taxon>
        <taxon>Planctomycetaceae</taxon>
        <taxon>Gimesia</taxon>
    </lineage>
</organism>
<evidence type="ECO:0000256" key="1">
    <source>
        <dbReference type="SAM" id="Phobius"/>
    </source>
</evidence>
<dbReference type="Pfam" id="PF08378">
    <property type="entry name" value="NERD"/>
    <property type="match status" value="1"/>
</dbReference>
<accession>A0A517WKZ9</accession>
<dbReference type="AlphaFoldDB" id="A0A517WKZ9"/>
<feature type="transmembrane region" description="Helical" evidence="1">
    <location>
        <begin position="20"/>
        <end position="46"/>
    </location>
</feature>
<evidence type="ECO:0000259" key="2">
    <source>
        <dbReference type="PROSITE" id="PS50965"/>
    </source>
</evidence>
<proteinExistence type="predicted"/>
<feature type="domain" description="NERD" evidence="2">
    <location>
        <begin position="145"/>
        <end position="259"/>
    </location>
</feature>
<dbReference type="EMBL" id="CP036347">
    <property type="protein sequence ID" value="QDU05937.1"/>
    <property type="molecule type" value="Genomic_DNA"/>
</dbReference>
<dbReference type="InterPro" id="IPR011528">
    <property type="entry name" value="NERD"/>
</dbReference>
<protein>
    <submittedName>
        <fullName evidence="3">Nuclease-related domain protein</fullName>
    </submittedName>
</protein>
<dbReference type="Proteomes" id="UP000320722">
    <property type="component" value="Chromosome"/>
</dbReference>
<keyword evidence="1" id="KW-0472">Membrane</keyword>
<sequence>MLVTFHEINFNEIFQQMFSNFSLILIPILLSILGMGIAVAIIYCWLRKQNRHYRESPLTQDLMRPPGHSLQLKVNELGDEVTLYLMFMLGAPILLYSFHLSESYFGGEPESALRTAISFAMGMGVVGFFGYRLSITLDEKKKYALGLQGEMFTGEELNQLMLDGCRVFHDLQFPYGNIDHVVVSPSGVYSINTKMRGKPKQGEGRAELIVDYQNNVLRFPDYEHPIPQNQLEAESNWLSKHLTSAIGNQVKVQPILALPGWFIKERIGRGSISVINPKKPNRFFVNNHITLSATEMQQIAHQLEQLCRNVKPSYRAKKK</sequence>